<accession>A0A2H8TL21</accession>
<protein>
    <submittedName>
        <fullName evidence="3">Zinc finger MYM-type protein 1</fullName>
    </submittedName>
</protein>
<reference evidence="3" key="1">
    <citation type="submission" date="2017-10" db="EMBL/GenBank/DDBJ databases">
        <title>Transcriptome Assembly of Sugarcane Aphid Adults.</title>
        <authorList>
            <person name="Scully E.D."/>
            <person name="Palmer N.A."/>
            <person name="Geib S.M."/>
            <person name="Sarath G."/>
            <person name="Sattler S.E."/>
        </authorList>
    </citation>
    <scope>NUCLEOTIDE SEQUENCE</scope>
    <source>
        <tissue evidence="3">Whole body</tissue>
    </source>
</reference>
<evidence type="ECO:0000259" key="1">
    <source>
        <dbReference type="Pfam" id="PF05699"/>
    </source>
</evidence>
<dbReference type="Pfam" id="PF14291">
    <property type="entry name" value="DUF4371"/>
    <property type="match status" value="1"/>
</dbReference>
<evidence type="ECO:0000259" key="2">
    <source>
        <dbReference type="Pfam" id="PF14291"/>
    </source>
</evidence>
<dbReference type="InterPro" id="IPR008906">
    <property type="entry name" value="HATC_C_dom"/>
</dbReference>
<dbReference type="InterPro" id="IPR025398">
    <property type="entry name" value="DUF4371"/>
</dbReference>
<proteinExistence type="predicted"/>
<dbReference type="PANTHER" id="PTHR45749">
    <property type="match status" value="1"/>
</dbReference>
<gene>
    <name evidence="3" type="primary">ZMYM1_9</name>
</gene>
<dbReference type="PANTHER" id="PTHR45749:SF14">
    <property type="entry name" value="TTF-TYPE DOMAIN-CONTAINING PROTEIN"/>
    <property type="match status" value="1"/>
</dbReference>
<dbReference type="SUPFAM" id="SSF53098">
    <property type="entry name" value="Ribonuclease H-like"/>
    <property type="match status" value="1"/>
</dbReference>
<name>A0A2H8TL21_9HEMI</name>
<dbReference type="AlphaFoldDB" id="A0A2H8TL21"/>
<feature type="domain" description="HAT C-terminal dimerisation" evidence="1">
    <location>
        <begin position="527"/>
        <end position="589"/>
    </location>
</feature>
<organism evidence="3">
    <name type="scientific">Melanaphis sacchari</name>
    <dbReference type="NCBI Taxonomy" id="742174"/>
    <lineage>
        <taxon>Eukaryota</taxon>
        <taxon>Metazoa</taxon>
        <taxon>Ecdysozoa</taxon>
        <taxon>Arthropoda</taxon>
        <taxon>Hexapoda</taxon>
        <taxon>Insecta</taxon>
        <taxon>Pterygota</taxon>
        <taxon>Neoptera</taxon>
        <taxon>Paraneoptera</taxon>
        <taxon>Hemiptera</taxon>
        <taxon>Sternorrhyncha</taxon>
        <taxon>Aphidomorpha</taxon>
        <taxon>Aphidoidea</taxon>
        <taxon>Aphididae</taxon>
        <taxon>Aphidini</taxon>
        <taxon>Melanaphis</taxon>
    </lineage>
</organism>
<dbReference type="OrthoDB" id="6589422at2759"/>
<dbReference type="Pfam" id="PF05699">
    <property type="entry name" value="Dimer_Tnp_hAT"/>
    <property type="match status" value="1"/>
</dbReference>
<feature type="domain" description="DUF4371" evidence="2">
    <location>
        <begin position="37"/>
        <end position="201"/>
    </location>
</feature>
<dbReference type="EMBL" id="GFXV01003028">
    <property type="protein sequence ID" value="MBW14833.1"/>
    <property type="molecule type" value="Transcribed_RNA"/>
</dbReference>
<sequence length="619" mass="70925">MHVNSIHYLLSINSNLPVISLLSKQKIEEQKNASTALLTIISTLRYLSQMGLSIRGHSNNDGNFISLLEERSLDVPCLRNWIQQKNNWLSSDIQNEILEIMSLNVQRELVKSIKTSEYFSIIADSTTDISSAEQFSLCIRYVDSNFEVHEVFTGLYNTPDSKALTFFDTIKDILIRFTLSTSNLRGHCFDGAANMSGKLNGVKKLIEDVQPKSCFVHCSNHSLDLALQEVARKNISMCDIFTMVRDVSNAILESAKRKSIYENIVLEPCYHSSKLDSIKQNLLPFCPTRWSVRVKSLIRFLDNYSRVQKTLDEMLSGSVCIADDRKSTLRGYVKKLKKFKTMFFLTIAIHIFGPVEQLAKVLQNPKFCASDSIKAADTLKKTLLSFRTNENFEKILNTVNLHAELCKLEPLEDNRRIQKTPKRLQYTNNPSTKLSPICELKKDMFEIIDYLINEIDRRFNQQGLKNLVKLENILVDKKTKTHQELNNCLNNMNEDFDVNKLHAQLLMLPSIVSTTTISDIINILRNEYLNAKDTLFSEITKLIKLILTIPASAATAERSFSALRRLKTYLRSTMTQKRLTHMMILHVHKSMTAKIDLKLIAKEFVSRTSQRKSTFGNFH</sequence>
<evidence type="ECO:0000313" key="3">
    <source>
        <dbReference type="EMBL" id="MBW14833.1"/>
    </source>
</evidence>
<dbReference type="InterPro" id="IPR012337">
    <property type="entry name" value="RNaseH-like_sf"/>
</dbReference>
<dbReference type="GO" id="GO:0046983">
    <property type="term" value="F:protein dimerization activity"/>
    <property type="evidence" value="ECO:0007669"/>
    <property type="project" value="InterPro"/>
</dbReference>